<dbReference type="Proteomes" id="UP000295238">
    <property type="component" value="Unassembled WGS sequence"/>
</dbReference>
<dbReference type="OrthoDB" id="8403891at2"/>
<gene>
    <name evidence="1" type="ORF">E2F50_05655</name>
</gene>
<proteinExistence type="predicted"/>
<protein>
    <submittedName>
        <fullName evidence="1">Uncharacterized protein</fullName>
    </submittedName>
</protein>
<evidence type="ECO:0000313" key="1">
    <source>
        <dbReference type="EMBL" id="TDK39595.1"/>
    </source>
</evidence>
<keyword evidence="2" id="KW-1185">Reference proteome</keyword>
<dbReference type="EMBL" id="SMTL01000001">
    <property type="protein sequence ID" value="TDK39595.1"/>
    <property type="molecule type" value="Genomic_DNA"/>
</dbReference>
<organism evidence="1 2">
    <name type="scientific">Rhizobium deserti</name>
    <dbReference type="NCBI Taxonomy" id="2547961"/>
    <lineage>
        <taxon>Bacteria</taxon>
        <taxon>Pseudomonadati</taxon>
        <taxon>Pseudomonadota</taxon>
        <taxon>Alphaproteobacteria</taxon>
        <taxon>Hyphomicrobiales</taxon>
        <taxon>Rhizobiaceae</taxon>
        <taxon>Rhizobium/Agrobacterium group</taxon>
        <taxon>Rhizobium</taxon>
    </lineage>
</organism>
<dbReference type="RefSeq" id="WP_133315040.1">
    <property type="nucleotide sequence ID" value="NZ_SMTL01000001.1"/>
</dbReference>
<evidence type="ECO:0000313" key="2">
    <source>
        <dbReference type="Proteomes" id="UP000295238"/>
    </source>
</evidence>
<sequence length="65" mass="7303">MRHIFQLLKNRLMNSDQKKTFAVAHPQELQAVAPEAVVLPLPKATREEIRVPASINGRDLSTGRL</sequence>
<comment type="caution">
    <text evidence="1">The sequence shown here is derived from an EMBL/GenBank/DDBJ whole genome shotgun (WGS) entry which is preliminary data.</text>
</comment>
<accession>A0A4R5UNV8</accession>
<name>A0A4R5UNV8_9HYPH</name>
<dbReference type="AlphaFoldDB" id="A0A4R5UNV8"/>
<reference evidence="1 2" key="1">
    <citation type="submission" date="2019-03" db="EMBL/GenBank/DDBJ databases">
        <title>Rhizobium sp. nov., an bacterium isolated from biocrust in Mu Us Desert.</title>
        <authorList>
            <person name="Lixiong L."/>
        </authorList>
    </citation>
    <scope>NUCLEOTIDE SEQUENCE [LARGE SCALE GENOMIC DNA]</scope>
    <source>
        <strain evidence="1 2">SPY-1</strain>
    </source>
</reference>